<keyword evidence="2" id="KW-0813">Transport</keyword>
<sequence>MLFSKVVRRLIPLCFGLVVLLPSNPDLLGQGITTGTVSGSVADSSGAVVEHAHITATEVSKGIRLIADTEPDGAFSLRAVPIGKYELVISASGFSNANVENVFVNAGATTDIGRIALSVTSAAEQVQVNASTSALLETSDSQVTTVFDSQQMSRLPFNNGFDTATELIPGVVSAHADNFSNTNGDTFSVNGQSSRFNNFELDGQSNNDNTIGGPQVFFGNQDAIGQLQVITNNYSAQYGRNAGAVVNYITKSGTNQFHGSGFEYYQGQFLSSFTNQAKNPLFGYCLPGQDPTTTGCMPTQLTRYVENRYGGTLGGPILKDKLWFFGSTYWNTIHTGAAPAVSNNPTDGTLTPTPAGLQQLASVFPNNPSVAILQNYGPYGVKTGNPQPVGAITMQTVTGPGGVTTTIPFSLVQRLITTPYRDQEHLGRLDWQPTGADHLFLRYFYQDLDLAAAAGDIAAGGWGDSLGGAHSIGADWTHTFNTHWVDQLRYSFQQTRAYLEGGAYPSCSASDVVDCPSDVVFTGSSDLSFGYTQNPQIPQGRIVKVTQVQNNATWSHGNHTLLLGGEIDYQNSPSAYLPSYGGTFVFNTLSNFLANGPLAGQTAQNASTLSLADGNYTTKFTELDAAGYIQDDWRVTPSFTAHIGMRWEYFSQPYNTLHNETVARESNPSTAFWDPTLPLADRTVAAVNDFYKNFQPRLGFAWNPTFDKQMVVRGGYAINSNPSFYNIFSNDAVLAPTSNTGQIVCNGANCLPSNGSFTVGGVRTANLPALPRGADPRMRDQGGVPLTFRPPYTQIYTLAIQHQLGSAAVGELRYTGSVTHKNFQSSDANPFLLPVQMDFPNYVPVTLCQDPNAVGYGRPDCSLGNNSVVNNTAWANYNGLQLNITTRNFHGLTGTFAFTQSRAIDNATDAFRSTGVGGSSIAFPQNPLNPDAPERGVSGNDFPNVVGLGFMYDFPRTQRKSGLLSRLINGYAFDSIYRYDSGQPYTFYQPVGLDAFTPDISYGDAAFNGNFNVGVGVDTSRLVLSNKKAPLNAVAYYNPYTGPTVNGSPTLGPPQFVTYQSDFIDGNGNYNPGTPMNPTTAHWIINNQAYAKLVGNPYPGSGRGINRGVTFSELDTTILKSTPITERINVELSMAAYNVLNQAYRGTPGAFVAESNNLGTVDLNNTGTVPTPTGLTSGNRFVILGAKVIF</sequence>
<dbReference type="AlphaFoldDB" id="A0A7G8BNH0"/>
<dbReference type="InterPro" id="IPR037066">
    <property type="entry name" value="Plug_dom_sf"/>
</dbReference>
<dbReference type="Pfam" id="PF13620">
    <property type="entry name" value="CarboxypepD_reg"/>
    <property type="match status" value="1"/>
</dbReference>
<dbReference type="Gene3D" id="2.60.40.1120">
    <property type="entry name" value="Carboxypeptidase-like, regulatory domain"/>
    <property type="match status" value="1"/>
</dbReference>
<dbReference type="GO" id="GO:0004180">
    <property type="term" value="F:carboxypeptidase activity"/>
    <property type="evidence" value="ECO:0007669"/>
    <property type="project" value="UniProtKB-KW"/>
</dbReference>
<evidence type="ECO:0000256" key="5">
    <source>
        <dbReference type="ARBA" id="ARBA00023136"/>
    </source>
</evidence>
<dbReference type="PANTHER" id="PTHR30069">
    <property type="entry name" value="TONB-DEPENDENT OUTER MEMBRANE RECEPTOR"/>
    <property type="match status" value="1"/>
</dbReference>
<gene>
    <name evidence="9" type="ORF">H7849_09385</name>
</gene>
<dbReference type="Pfam" id="PF07715">
    <property type="entry name" value="Plug"/>
    <property type="match status" value="1"/>
</dbReference>
<dbReference type="GO" id="GO:0044718">
    <property type="term" value="P:siderophore transmembrane transport"/>
    <property type="evidence" value="ECO:0007669"/>
    <property type="project" value="TreeGrafter"/>
</dbReference>
<evidence type="ECO:0000256" key="1">
    <source>
        <dbReference type="ARBA" id="ARBA00004571"/>
    </source>
</evidence>
<dbReference type="InterPro" id="IPR012910">
    <property type="entry name" value="Plug_dom"/>
</dbReference>
<dbReference type="RefSeq" id="WP_186745962.1">
    <property type="nucleotide sequence ID" value="NZ_CP060394.1"/>
</dbReference>
<name>A0A7G8BNH0_9BACT</name>
<dbReference type="GO" id="GO:0015344">
    <property type="term" value="F:siderophore uptake transmembrane transporter activity"/>
    <property type="evidence" value="ECO:0007669"/>
    <property type="project" value="TreeGrafter"/>
</dbReference>
<protein>
    <submittedName>
        <fullName evidence="9">Carboxypeptidase regulatory-like domain-containing protein</fullName>
    </submittedName>
</protein>
<evidence type="ECO:0000313" key="9">
    <source>
        <dbReference type="EMBL" id="QNI34090.1"/>
    </source>
</evidence>
<dbReference type="Pfam" id="PF25183">
    <property type="entry name" value="OMP_b-brl_4"/>
    <property type="match status" value="1"/>
</dbReference>
<dbReference type="GO" id="GO:0009279">
    <property type="term" value="C:cell outer membrane"/>
    <property type="evidence" value="ECO:0007669"/>
    <property type="project" value="UniProtKB-SubCell"/>
</dbReference>
<feature type="domain" description="TonB-dependent transporter Oar-like beta-barrel" evidence="8">
    <location>
        <begin position="249"/>
        <end position="1162"/>
    </location>
</feature>
<comment type="subcellular location">
    <subcellularLocation>
        <location evidence="1">Cell outer membrane</location>
        <topology evidence="1">Multi-pass membrane protein</topology>
    </subcellularLocation>
</comment>
<evidence type="ECO:0000259" key="7">
    <source>
        <dbReference type="Pfam" id="PF07715"/>
    </source>
</evidence>
<evidence type="ECO:0000256" key="3">
    <source>
        <dbReference type="ARBA" id="ARBA00022452"/>
    </source>
</evidence>
<dbReference type="GO" id="GO:0030246">
    <property type="term" value="F:carbohydrate binding"/>
    <property type="evidence" value="ECO:0007669"/>
    <property type="project" value="InterPro"/>
</dbReference>
<feature type="domain" description="TonB-dependent receptor plug" evidence="7">
    <location>
        <begin position="141"/>
        <end position="244"/>
    </location>
</feature>
<dbReference type="InterPro" id="IPR013784">
    <property type="entry name" value="Carb-bd-like_fold"/>
</dbReference>
<evidence type="ECO:0000256" key="2">
    <source>
        <dbReference type="ARBA" id="ARBA00022448"/>
    </source>
</evidence>
<keyword evidence="9" id="KW-0378">Hydrolase</keyword>
<keyword evidence="5" id="KW-0472">Membrane</keyword>
<evidence type="ECO:0000259" key="8">
    <source>
        <dbReference type="Pfam" id="PF25183"/>
    </source>
</evidence>
<dbReference type="Gene3D" id="2.170.130.10">
    <property type="entry name" value="TonB-dependent receptor, plug domain"/>
    <property type="match status" value="1"/>
</dbReference>
<dbReference type="PANTHER" id="PTHR30069:SF46">
    <property type="entry name" value="OAR PROTEIN"/>
    <property type="match status" value="1"/>
</dbReference>
<dbReference type="Gene3D" id="2.40.170.20">
    <property type="entry name" value="TonB-dependent receptor, beta-barrel domain"/>
    <property type="match status" value="1"/>
</dbReference>
<evidence type="ECO:0000256" key="4">
    <source>
        <dbReference type="ARBA" id="ARBA00022692"/>
    </source>
</evidence>
<keyword evidence="9" id="KW-0645">Protease</keyword>
<dbReference type="SUPFAM" id="SSF49452">
    <property type="entry name" value="Starch-binding domain-like"/>
    <property type="match status" value="1"/>
</dbReference>
<evidence type="ECO:0000256" key="6">
    <source>
        <dbReference type="ARBA" id="ARBA00023237"/>
    </source>
</evidence>
<dbReference type="InterPro" id="IPR057601">
    <property type="entry name" value="Oar-like_b-barrel"/>
</dbReference>
<dbReference type="SUPFAM" id="SSF56935">
    <property type="entry name" value="Porins"/>
    <property type="match status" value="1"/>
</dbReference>
<dbReference type="EMBL" id="CP060394">
    <property type="protein sequence ID" value="QNI34090.1"/>
    <property type="molecule type" value="Genomic_DNA"/>
</dbReference>
<accession>A0A7G8BNH0</accession>
<proteinExistence type="predicted"/>
<dbReference type="KEGG" id="adin:H7849_09385"/>
<reference evidence="9 10" key="1">
    <citation type="submission" date="2020-08" db="EMBL/GenBank/DDBJ databases">
        <title>Edaphobacter telluris sp. nov. and Acidobacterium dinghuensis sp. nov., two acidobacteria isolated from forest soil.</title>
        <authorList>
            <person name="Fu J."/>
            <person name="Qiu L."/>
        </authorList>
    </citation>
    <scope>NUCLEOTIDE SEQUENCE [LARGE SCALE GENOMIC DNA]</scope>
    <source>
        <strain evidence="9">4Y35</strain>
    </source>
</reference>
<keyword evidence="10" id="KW-1185">Reference proteome</keyword>
<keyword evidence="4" id="KW-0812">Transmembrane</keyword>
<dbReference type="InterPro" id="IPR036942">
    <property type="entry name" value="Beta-barrel_TonB_sf"/>
</dbReference>
<keyword evidence="3" id="KW-1134">Transmembrane beta strand</keyword>
<evidence type="ECO:0000313" key="10">
    <source>
        <dbReference type="Proteomes" id="UP000515312"/>
    </source>
</evidence>
<dbReference type="Proteomes" id="UP000515312">
    <property type="component" value="Chromosome"/>
</dbReference>
<keyword evidence="6" id="KW-0998">Cell outer membrane</keyword>
<dbReference type="InterPro" id="IPR039426">
    <property type="entry name" value="TonB-dep_rcpt-like"/>
</dbReference>
<organism evidence="9 10">
    <name type="scientific">Alloacidobacterium dinghuense</name>
    <dbReference type="NCBI Taxonomy" id="2763107"/>
    <lineage>
        <taxon>Bacteria</taxon>
        <taxon>Pseudomonadati</taxon>
        <taxon>Acidobacteriota</taxon>
        <taxon>Terriglobia</taxon>
        <taxon>Terriglobales</taxon>
        <taxon>Acidobacteriaceae</taxon>
        <taxon>Alloacidobacterium</taxon>
    </lineage>
</organism>
<keyword evidence="9" id="KW-0121">Carboxypeptidase</keyword>